<proteinExistence type="predicted"/>
<keyword evidence="1" id="KW-0472">Membrane</keyword>
<evidence type="ECO:0000256" key="1">
    <source>
        <dbReference type="SAM" id="Phobius"/>
    </source>
</evidence>
<dbReference type="AlphaFoldDB" id="A0A1B3SKB7"/>
<dbReference type="EMBL" id="CP017015">
    <property type="protein sequence ID" value="AOG60371.1"/>
    <property type="molecule type" value="Genomic_DNA"/>
</dbReference>
<dbReference type="STRING" id="216938.SHELI_v1c04200"/>
<dbReference type="KEGG" id="shj:SHELI_v1c04200"/>
<evidence type="ECO:0000313" key="3">
    <source>
        <dbReference type="Proteomes" id="UP000094378"/>
    </source>
</evidence>
<accession>A0A1B3SKB7</accession>
<sequence length="46" mass="5474">MDLIYAILLGEIIVYEFCLIFSNPGYRLLIYLKFNLVKKTFSKQIK</sequence>
<reference evidence="2 3" key="1">
    <citation type="submission" date="2016-08" db="EMBL/GenBank/DDBJ databases">
        <title>Complete genome sequence of Spiroplasma helicoides TABS-2 (DSM 22551).</title>
        <authorList>
            <person name="Shen W.-Y."/>
            <person name="Lo W.-S."/>
            <person name="Lai Y.-C."/>
            <person name="Kuo C.-H."/>
        </authorList>
    </citation>
    <scope>NUCLEOTIDE SEQUENCE [LARGE SCALE GENOMIC DNA]</scope>
    <source>
        <strain evidence="2 3">TABS-2</strain>
    </source>
</reference>
<evidence type="ECO:0000313" key="2">
    <source>
        <dbReference type="EMBL" id="AOG60371.1"/>
    </source>
</evidence>
<feature type="transmembrane region" description="Helical" evidence="1">
    <location>
        <begin position="12"/>
        <end position="32"/>
    </location>
</feature>
<keyword evidence="1" id="KW-0812">Transmembrane</keyword>
<name>A0A1B3SKB7_9MOLU</name>
<gene>
    <name evidence="2" type="ORF">SHELI_v1c04200</name>
</gene>
<keyword evidence="3" id="KW-1185">Reference proteome</keyword>
<dbReference type="Proteomes" id="UP000094378">
    <property type="component" value="Chromosome"/>
</dbReference>
<protein>
    <submittedName>
        <fullName evidence="2">Uncharacterized protein</fullName>
    </submittedName>
</protein>
<keyword evidence="1" id="KW-1133">Transmembrane helix</keyword>
<organism evidence="2 3">
    <name type="scientific">Spiroplasma helicoides</name>
    <dbReference type="NCBI Taxonomy" id="216938"/>
    <lineage>
        <taxon>Bacteria</taxon>
        <taxon>Bacillati</taxon>
        <taxon>Mycoplasmatota</taxon>
        <taxon>Mollicutes</taxon>
        <taxon>Entomoplasmatales</taxon>
        <taxon>Spiroplasmataceae</taxon>
        <taxon>Spiroplasma</taxon>
    </lineage>
</organism>